<reference evidence="2" key="1">
    <citation type="journal article" date="2015" name="Nature">
        <title>Complex archaea that bridge the gap between prokaryotes and eukaryotes.</title>
        <authorList>
            <person name="Spang A."/>
            <person name="Saw J.H."/>
            <person name="Jorgensen S.L."/>
            <person name="Zaremba-Niedzwiedzka K."/>
            <person name="Martijn J."/>
            <person name="Lind A.E."/>
            <person name="van Eijk R."/>
            <person name="Schleper C."/>
            <person name="Guy L."/>
            <person name="Ettema T.J."/>
        </authorList>
    </citation>
    <scope>NUCLEOTIDE SEQUENCE</scope>
</reference>
<feature type="transmembrane region" description="Helical" evidence="1">
    <location>
        <begin position="45"/>
        <end position="73"/>
    </location>
</feature>
<dbReference type="EMBL" id="LAZR01039354">
    <property type="protein sequence ID" value="KKL17196.1"/>
    <property type="molecule type" value="Genomic_DNA"/>
</dbReference>
<protein>
    <submittedName>
        <fullName evidence="2">Uncharacterized protein</fullName>
    </submittedName>
</protein>
<organism evidence="2">
    <name type="scientific">marine sediment metagenome</name>
    <dbReference type="NCBI Taxonomy" id="412755"/>
    <lineage>
        <taxon>unclassified sequences</taxon>
        <taxon>metagenomes</taxon>
        <taxon>ecological metagenomes</taxon>
    </lineage>
</organism>
<proteinExistence type="predicted"/>
<comment type="caution">
    <text evidence="2">The sequence shown here is derived from an EMBL/GenBank/DDBJ whole genome shotgun (WGS) entry which is preliminary data.</text>
</comment>
<dbReference type="AlphaFoldDB" id="A0A0F9DHL1"/>
<evidence type="ECO:0000256" key="1">
    <source>
        <dbReference type="SAM" id="Phobius"/>
    </source>
</evidence>
<sequence length="97" mass="9818">MLKRLGWKRLLGLAIMILCLLLLLTQSNLHPLSFLNTSWEGATLSTVAVGGIVLGSYLVLGPLGLLVSVVALIGGGCNGGGGGGGEIDLGDPPNPPE</sequence>
<keyword evidence="1" id="KW-0812">Transmembrane</keyword>
<accession>A0A0F9DHL1</accession>
<keyword evidence="1" id="KW-1133">Transmembrane helix</keyword>
<gene>
    <name evidence="2" type="ORF">LCGC14_2487960</name>
</gene>
<keyword evidence="1" id="KW-0472">Membrane</keyword>
<evidence type="ECO:0000313" key="2">
    <source>
        <dbReference type="EMBL" id="KKL17196.1"/>
    </source>
</evidence>
<name>A0A0F9DHL1_9ZZZZ</name>